<keyword evidence="2" id="KW-1185">Reference proteome</keyword>
<gene>
    <name evidence="1" type="ORF">BC739_000608</name>
</gene>
<dbReference type="EMBL" id="JACJID010000001">
    <property type="protein sequence ID" value="MBA8923411.1"/>
    <property type="molecule type" value="Genomic_DNA"/>
</dbReference>
<comment type="caution">
    <text evidence="1">The sequence shown here is derived from an EMBL/GenBank/DDBJ whole genome shotgun (WGS) entry which is preliminary data.</text>
</comment>
<proteinExistence type="predicted"/>
<sequence>MRRSGAGWRTRPPQLLLAAILLVTVCAAANESGGWLVTVYYTAVAAYHHGPPRPLDGLSSFPADFVDAVQDEGTGRTADGQYLNWSSDNGFWLDSAPRDANGNVLRPFRSAAADDLPQGTRVRLTRCGRGATAAVCARLSAATWTITDAFTPGLGGPKHIDLYVGEETGPEFTEDPLYTTMTGATLRIG</sequence>
<organism evidence="1 2">
    <name type="scientific">Kutzneria viridogrisea</name>
    <dbReference type="NCBI Taxonomy" id="47990"/>
    <lineage>
        <taxon>Bacteria</taxon>
        <taxon>Bacillati</taxon>
        <taxon>Actinomycetota</taxon>
        <taxon>Actinomycetes</taxon>
        <taxon>Pseudonocardiales</taxon>
        <taxon>Pseudonocardiaceae</taxon>
        <taxon>Kutzneria</taxon>
    </lineage>
</organism>
<evidence type="ECO:0000313" key="1">
    <source>
        <dbReference type="EMBL" id="MBA8923411.1"/>
    </source>
</evidence>
<dbReference type="Proteomes" id="UP000517916">
    <property type="component" value="Unassembled WGS sequence"/>
</dbReference>
<name>A0ABR6B974_9PSEU</name>
<protein>
    <submittedName>
        <fullName evidence="1">Uncharacterized protein</fullName>
    </submittedName>
</protein>
<reference evidence="1 2" key="1">
    <citation type="submission" date="2020-08" db="EMBL/GenBank/DDBJ databases">
        <title>Genomic Encyclopedia of Archaeal and Bacterial Type Strains, Phase II (KMG-II): from individual species to whole genera.</title>
        <authorList>
            <person name="Goeker M."/>
        </authorList>
    </citation>
    <scope>NUCLEOTIDE SEQUENCE [LARGE SCALE GENOMIC DNA]</scope>
    <source>
        <strain evidence="1 2">DSM 43850</strain>
    </source>
</reference>
<evidence type="ECO:0000313" key="2">
    <source>
        <dbReference type="Proteomes" id="UP000517916"/>
    </source>
</evidence>
<dbReference type="RefSeq" id="WP_318295865.1">
    <property type="nucleotide sequence ID" value="NZ_BAAABQ010000063.1"/>
</dbReference>
<accession>A0ABR6B974</accession>